<protein>
    <submittedName>
        <fullName evidence="1">Uncharacterized protein</fullName>
    </submittedName>
</protein>
<dbReference type="RefSeq" id="WP_203630841.1">
    <property type="nucleotide sequence ID" value="NZ_BNJR01000017.1"/>
</dbReference>
<organism evidence="1 2">
    <name type="scientific">Lentilactobacillus fungorum</name>
    <dbReference type="NCBI Taxonomy" id="2201250"/>
    <lineage>
        <taxon>Bacteria</taxon>
        <taxon>Bacillati</taxon>
        <taxon>Bacillota</taxon>
        <taxon>Bacilli</taxon>
        <taxon>Lactobacillales</taxon>
        <taxon>Lactobacillaceae</taxon>
        <taxon>Lentilactobacillus</taxon>
    </lineage>
</organism>
<dbReference type="EMBL" id="BNJR01000017">
    <property type="protein sequence ID" value="GHP14867.1"/>
    <property type="molecule type" value="Genomic_DNA"/>
</dbReference>
<evidence type="ECO:0000313" key="2">
    <source>
        <dbReference type="Proteomes" id="UP000604765"/>
    </source>
</evidence>
<accession>A0ABQ3W3A4</accession>
<dbReference type="Proteomes" id="UP000604765">
    <property type="component" value="Unassembled WGS sequence"/>
</dbReference>
<gene>
    <name evidence="1" type="ORF">YK48G_22920</name>
</gene>
<keyword evidence="2" id="KW-1185">Reference proteome</keyword>
<name>A0ABQ3W3A4_9LACO</name>
<proteinExistence type="predicted"/>
<evidence type="ECO:0000313" key="1">
    <source>
        <dbReference type="EMBL" id="GHP14867.1"/>
    </source>
</evidence>
<comment type="caution">
    <text evidence="1">The sequence shown here is derived from an EMBL/GenBank/DDBJ whole genome shotgun (WGS) entry which is preliminary data.</text>
</comment>
<reference evidence="1 2" key="1">
    <citation type="journal article" date="2021" name="Int. J. Syst. Evol. Microbiol.">
        <title>Lentilactobacillus fungorum sp. nov., isolated from spent mushroom substrates.</title>
        <authorList>
            <person name="Tohno M."/>
            <person name="Tanizawa Y."/>
            <person name="Kojima Y."/>
            <person name="Sakamoto M."/>
            <person name="Ohkuma M."/>
            <person name="Kobayashi H."/>
        </authorList>
    </citation>
    <scope>NUCLEOTIDE SEQUENCE [LARGE SCALE GENOMIC DNA]</scope>
    <source>
        <strain evidence="1 2">YK48G</strain>
    </source>
</reference>
<sequence length="121" mass="13703">MTIDDTTAWKASLQSADSFKDFITKYFQEHQELVGKYEVPSYYEYYTARLDSRDGIIITLTTGINQAVNSGIAPLPFKQKEKMSIEQFRQLILNKKFADMHVSLADVFKAVAGVPTVKDAN</sequence>